<accession>A0A7I7SBN1</accession>
<organism evidence="1 2">
    <name type="scientific">Mycolicibacillus koreensis</name>
    <dbReference type="NCBI Taxonomy" id="1069220"/>
    <lineage>
        <taxon>Bacteria</taxon>
        <taxon>Bacillati</taxon>
        <taxon>Actinomycetota</taxon>
        <taxon>Actinomycetes</taxon>
        <taxon>Mycobacteriales</taxon>
        <taxon>Mycobacteriaceae</taxon>
        <taxon>Mycolicibacillus</taxon>
    </lineage>
</organism>
<sequence>MDELTGGTRVQWVGPRPVPRGAPATGAVVDGERDREGLVAVRWDGIGTYRDDPINLSVIDS</sequence>
<dbReference type="Proteomes" id="UP000193577">
    <property type="component" value="Unassembled WGS sequence"/>
</dbReference>
<comment type="caution">
    <text evidence="1">The sequence shown here is derived from an EMBL/GenBank/DDBJ whole genome shotgun (WGS) entry which is preliminary data.</text>
</comment>
<evidence type="ECO:0000313" key="1">
    <source>
        <dbReference type="EMBL" id="OSC34736.1"/>
    </source>
</evidence>
<dbReference type="AlphaFoldDB" id="A0A7I7SBN1"/>
<protein>
    <submittedName>
        <fullName evidence="1">Uncharacterized protein</fullName>
    </submittedName>
</protein>
<name>A0A7I7SBN1_9MYCO</name>
<gene>
    <name evidence="1" type="ORF">B8W67_05665</name>
</gene>
<dbReference type="OrthoDB" id="9992445at2"/>
<keyword evidence="2" id="KW-1185">Reference proteome</keyword>
<dbReference type="EMBL" id="NCXO01000008">
    <property type="protein sequence ID" value="OSC34736.1"/>
    <property type="molecule type" value="Genomic_DNA"/>
</dbReference>
<proteinExistence type="predicted"/>
<dbReference type="RefSeq" id="WP_085302739.1">
    <property type="nucleotide sequence ID" value="NZ_AP022594.1"/>
</dbReference>
<evidence type="ECO:0000313" key="2">
    <source>
        <dbReference type="Proteomes" id="UP000193577"/>
    </source>
</evidence>
<reference evidence="1 2" key="1">
    <citation type="submission" date="2017-04" db="EMBL/GenBank/DDBJ databases">
        <title>The new phylogeny of genus Mycobacterium.</title>
        <authorList>
            <person name="Tortoli E."/>
            <person name="Trovato A."/>
            <person name="Cirillo D.M."/>
        </authorList>
    </citation>
    <scope>NUCLEOTIDE SEQUENCE [LARGE SCALE GENOMIC DNA]</scope>
    <source>
        <strain evidence="1 2">KCTC 19819</strain>
    </source>
</reference>